<feature type="domain" description="Pyridoxamine kinase/Phosphomethylpyrimidine kinase" evidence="14">
    <location>
        <begin position="12"/>
        <end position="246"/>
    </location>
</feature>
<evidence type="ECO:0000256" key="6">
    <source>
        <dbReference type="ARBA" id="ARBA00022777"/>
    </source>
</evidence>
<dbReference type="GO" id="GO:0046872">
    <property type="term" value="F:metal ion binding"/>
    <property type="evidence" value="ECO:0007669"/>
    <property type="project" value="UniProtKB-KW"/>
</dbReference>
<dbReference type="EMBL" id="NSGR01000002">
    <property type="protein sequence ID" value="PCH14173.1"/>
    <property type="molecule type" value="Genomic_DNA"/>
</dbReference>
<accession>A0A854WSS2</accession>
<dbReference type="GO" id="GO:0008972">
    <property type="term" value="F:phosphomethylpyrimidine kinase activity"/>
    <property type="evidence" value="ECO:0007669"/>
    <property type="project" value="InterPro"/>
</dbReference>
<reference evidence="15 16" key="1">
    <citation type="submission" date="2016-06" db="EMBL/GenBank/DDBJ databases">
        <authorList>
            <person name="Haines A.N."/>
            <person name="Council K.R."/>
        </authorList>
    </citation>
    <scope>NUCLEOTIDE SEQUENCE [LARGE SCALE GENOMIC DNA]</scope>
    <source>
        <strain evidence="15 16">SP158-29</strain>
    </source>
</reference>
<evidence type="ECO:0000256" key="5">
    <source>
        <dbReference type="ARBA" id="ARBA00022741"/>
    </source>
</evidence>
<evidence type="ECO:0000256" key="2">
    <source>
        <dbReference type="ARBA" id="ARBA00012104"/>
    </source>
</evidence>
<protein>
    <recommendedName>
        <fullName evidence="2">pyridoxal kinase</fullName>
        <ecNumber evidence="2">2.7.1.35</ecNumber>
    </recommendedName>
    <alternativeName>
        <fullName evidence="10">PN/PL/PM kinase</fullName>
    </alternativeName>
    <alternativeName>
        <fullName evidence="11">Pyridoxal kinase</fullName>
    </alternativeName>
    <alternativeName>
        <fullName evidence="9">Pyridoxamine kinase</fullName>
    </alternativeName>
    <alternativeName>
        <fullName evidence="12">Vitamin B6 kinase</fullName>
    </alternativeName>
</protein>
<evidence type="ECO:0000256" key="3">
    <source>
        <dbReference type="ARBA" id="ARBA00022679"/>
    </source>
</evidence>
<dbReference type="EC" id="2.7.1.35" evidence="2"/>
<dbReference type="GO" id="GO:0008902">
    <property type="term" value="F:hydroxymethylpyrimidine kinase activity"/>
    <property type="evidence" value="ECO:0007669"/>
    <property type="project" value="TreeGrafter"/>
</dbReference>
<evidence type="ECO:0000256" key="8">
    <source>
        <dbReference type="ARBA" id="ARBA00022842"/>
    </source>
</evidence>
<dbReference type="NCBIfam" id="NF009078">
    <property type="entry name" value="PRK12413.1"/>
    <property type="match status" value="1"/>
</dbReference>
<gene>
    <name evidence="15" type="primary">pdxK</name>
    <name evidence="15" type="ORF">A9Y57_00070</name>
</gene>
<name>A0A854WSS2_9STRE</name>
<dbReference type="GO" id="GO:0009228">
    <property type="term" value="P:thiamine biosynthetic process"/>
    <property type="evidence" value="ECO:0007669"/>
    <property type="project" value="InterPro"/>
</dbReference>
<dbReference type="RefSeq" id="WP_003102758.1">
    <property type="nucleotide sequence ID" value="NZ_LQRM01000008.1"/>
</dbReference>
<evidence type="ECO:0000256" key="4">
    <source>
        <dbReference type="ARBA" id="ARBA00022723"/>
    </source>
</evidence>
<evidence type="ECO:0000256" key="7">
    <source>
        <dbReference type="ARBA" id="ARBA00022840"/>
    </source>
</evidence>
<evidence type="ECO:0000259" key="14">
    <source>
        <dbReference type="Pfam" id="PF08543"/>
    </source>
</evidence>
<evidence type="ECO:0000256" key="11">
    <source>
        <dbReference type="ARBA" id="ARBA00042396"/>
    </source>
</evidence>
<evidence type="ECO:0000313" key="15">
    <source>
        <dbReference type="EMBL" id="PCH14173.1"/>
    </source>
</evidence>
<dbReference type="Gene3D" id="3.40.1190.20">
    <property type="match status" value="1"/>
</dbReference>
<keyword evidence="6 15" id="KW-0418">Kinase</keyword>
<comment type="catalytic activity">
    <reaction evidence="13">
        <text>pyridoxal + ATP = pyridoxal 5'-phosphate + ADP + H(+)</text>
        <dbReference type="Rhea" id="RHEA:10224"/>
        <dbReference type="ChEBI" id="CHEBI:15378"/>
        <dbReference type="ChEBI" id="CHEBI:17310"/>
        <dbReference type="ChEBI" id="CHEBI:30616"/>
        <dbReference type="ChEBI" id="CHEBI:456216"/>
        <dbReference type="ChEBI" id="CHEBI:597326"/>
        <dbReference type="EC" id="2.7.1.35"/>
    </reaction>
</comment>
<keyword evidence="4" id="KW-0479">Metal-binding</keyword>
<dbReference type="PANTHER" id="PTHR20858">
    <property type="entry name" value="PHOSPHOMETHYLPYRIMIDINE KINASE"/>
    <property type="match status" value="1"/>
</dbReference>
<keyword evidence="8" id="KW-0460">Magnesium</keyword>
<dbReference type="GeneID" id="61421256"/>
<dbReference type="GO" id="GO:0005829">
    <property type="term" value="C:cytosol"/>
    <property type="evidence" value="ECO:0007669"/>
    <property type="project" value="TreeGrafter"/>
</dbReference>
<dbReference type="AlphaFoldDB" id="A0A854WSS2"/>
<evidence type="ECO:0000256" key="1">
    <source>
        <dbReference type="ARBA" id="ARBA00009879"/>
    </source>
</evidence>
<keyword evidence="3" id="KW-0808">Transferase</keyword>
<evidence type="ECO:0000256" key="9">
    <source>
        <dbReference type="ARBA" id="ARBA00042307"/>
    </source>
</evidence>
<evidence type="ECO:0000256" key="13">
    <source>
        <dbReference type="ARBA" id="ARBA00049293"/>
    </source>
</evidence>
<proteinExistence type="inferred from homology"/>
<dbReference type="PANTHER" id="PTHR20858:SF19">
    <property type="entry name" value="PYRIDOXINE KINASE"/>
    <property type="match status" value="1"/>
</dbReference>
<keyword evidence="7" id="KW-0067">ATP-binding</keyword>
<evidence type="ECO:0000256" key="12">
    <source>
        <dbReference type="ARBA" id="ARBA00042531"/>
    </source>
</evidence>
<dbReference type="Pfam" id="PF08543">
    <property type="entry name" value="Phos_pyr_kin"/>
    <property type="match status" value="1"/>
</dbReference>
<dbReference type="InterPro" id="IPR013749">
    <property type="entry name" value="PM/HMP-P_kinase-1"/>
</dbReference>
<dbReference type="CDD" id="cd01169">
    <property type="entry name" value="HMPP_kinase"/>
    <property type="match status" value="1"/>
</dbReference>
<dbReference type="GO" id="GO:0005524">
    <property type="term" value="F:ATP binding"/>
    <property type="evidence" value="ECO:0007669"/>
    <property type="project" value="UniProtKB-KW"/>
</dbReference>
<organism evidence="15 16">
    <name type="scientific">Streptococcus parauberis</name>
    <dbReference type="NCBI Taxonomy" id="1348"/>
    <lineage>
        <taxon>Bacteria</taxon>
        <taxon>Bacillati</taxon>
        <taxon>Bacillota</taxon>
        <taxon>Bacilli</taxon>
        <taxon>Lactobacillales</taxon>
        <taxon>Streptococcaceae</taxon>
        <taxon>Streptococcus</taxon>
    </lineage>
</organism>
<dbReference type="InterPro" id="IPR004399">
    <property type="entry name" value="HMP/HMP-P_kinase_dom"/>
</dbReference>
<evidence type="ECO:0000313" key="16">
    <source>
        <dbReference type="Proteomes" id="UP000217465"/>
    </source>
</evidence>
<sequence length="250" mass="27246">MKTNLLTIAGSDILSGGGLQADLLTFHQLDGFPFLATTCLTSIKDGQFEIHPTEIEIFRKQLASLMDVPFAAIKIGLLPNSEIAEATKNFIKAKQVSKIVLDPVLVFKENNDATVVTMAEQIKGMFPYVDIITPNLKEAELLSGVPIIDEKSMLEAAKVLKALGAKSLVIKGGNRLVSDKAIDLYMDPSKWFMLEKPVLSRNNNGAGCTFASAIASYLSKGNEMEKAVELAKDFVYQAIEKSNEYGVVIE</sequence>
<keyword evidence="5" id="KW-0547">Nucleotide-binding</keyword>
<dbReference type="SUPFAM" id="SSF53613">
    <property type="entry name" value="Ribokinase-like"/>
    <property type="match status" value="1"/>
</dbReference>
<dbReference type="Proteomes" id="UP000217465">
    <property type="component" value="Unassembled WGS sequence"/>
</dbReference>
<comment type="similarity">
    <text evidence="1">Belongs to the ThiD family.</text>
</comment>
<evidence type="ECO:0000256" key="10">
    <source>
        <dbReference type="ARBA" id="ARBA00042348"/>
    </source>
</evidence>
<dbReference type="InterPro" id="IPR029056">
    <property type="entry name" value="Ribokinase-like"/>
</dbReference>
<dbReference type="GO" id="GO:0008478">
    <property type="term" value="F:pyridoxal kinase activity"/>
    <property type="evidence" value="ECO:0007669"/>
    <property type="project" value="UniProtKB-EC"/>
</dbReference>
<comment type="caution">
    <text evidence="15">The sequence shown here is derived from an EMBL/GenBank/DDBJ whole genome shotgun (WGS) entry which is preliminary data.</text>
</comment>